<dbReference type="InParanoid" id="A8XT97"/>
<comment type="similarity">
    <text evidence="2 6">Belongs to the nematode receptor-like protein srg family.</text>
</comment>
<dbReference type="AlphaFoldDB" id="A8XT97"/>
<feature type="transmembrane region" description="Helical" evidence="6">
    <location>
        <begin position="33"/>
        <end position="53"/>
    </location>
</feature>
<feature type="transmembrane region" description="Helical" evidence="6">
    <location>
        <begin position="79"/>
        <end position="105"/>
    </location>
</feature>
<evidence type="ECO:0000256" key="3">
    <source>
        <dbReference type="ARBA" id="ARBA00022692"/>
    </source>
</evidence>
<organism evidence="7 8">
    <name type="scientific">Caenorhabditis briggsae</name>
    <dbReference type="NCBI Taxonomy" id="6238"/>
    <lineage>
        <taxon>Eukaryota</taxon>
        <taxon>Metazoa</taxon>
        <taxon>Ecdysozoa</taxon>
        <taxon>Nematoda</taxon>
        <taxon>Chromadorea</taxon>
        <taxon>Rhabditida</taxon>
        <taxon>Rhabditina</taxon>
        <taxon>Rhabditomorpha</taxon>
        <taxon>Rhabditoidea</taxon>
        <taxon>Rhabditidae</taxon>
        <taxon>Peloderinae</taxon>
        <taxon>Caenorhabditis</taxon>
    </lineage>
</organism>
<dbReference type="eggNOG" id="ENOG502THDS">
    <property type="taxonomic scope" value="Eukaryota"/>
</dbReference>
<evidence type="ECO:0000256" key="5">
    <source>
        <dbReference type="ARBA" id="ARBA00023136"/>
    </source>
</evidence>
<dbReference type="InterPro" id="IPR000609">
    <property type="entry name" value="7TM_GPCR_serpentine_rcpt_Srg"/>
</dbReference>
<evidence type="ECO:0000313" key="9">
    <source>
        <dbReference type="WormBase" id="CBG18415"/>
    </source>
</evidence>
<evidence type="ECO:0000256" key="6">
    <source>
        <dbReference type="RuleBase" id="RU280813"/>
    </source>
</evidence>
<dbReference type="WormBase" id="CBG18415">
    <property type="protein sequence ID" value="CBP30652"/>
    <property type="gene ID" value="WBGene00037844"/>
</dbReference>
<name>A8XT97_CAEBR</name>
<dbReference type="GO" id="GO:0007606">
    <property type="term" value="P:sensory perception of chemical stimulus"/>
    <property type="evidence" value="ECO:0007669"/>
    <property type="project" value="UniProtKB-UniRule"/>
</dbReference>
<dbReference type="CTD" id="8588770"/>
<dbReference type="GO" id="GO:0016020">
    <property type="term" value="C:membrane"/>
    <property type="evidence" value="ECO:0007669"/>
    <property type="project" value="UniProtKB-SubCell"/>
</dbReference>
<dbReference type="PANTHER" id="PTHR31552:SF8">
    <property type="entry name" value="SERPENTINE RECEPTOR CLASS GAMMA"/>
    <property type="match status" value="1"/>
</dbReference>
<sequence>MAFMQYGMTTIITLNRLTVLLNFTFFEPIWKKYSWLLVIFLIFLPFLSTKVALNYDSKFSYQNSTDYFLLTSGMPVWEIYSILIPFMIVTIVTSLAANLSSFVFVKHRKLVMAYKADAQKTTTNVQEEFSCYRGYCSFQKSICIN</sequence>
<reference evidence="7 8" key="1">
    <citation type="journal article" date="2003" name="PLoS Biol.">
        <title>The genome sequence of Caenorhabditis briggsae: a platform for comparative genomics.</title>
        <authorList>
            <person name="Stein L.D."/>
            <person name="Bao Z."/>
            <person name="Blasiar D."/>
            <person name="Blumenthal T."/>
            <person name="Brent M.R."/>
            <person name="Chen N."/>
            <person name="Chinwalla A."/>
            <person name="Clarke L."/>
            <person name="Clee C."/>
            <person name="Coghlan A."/>
            <person name="Coulson A."/>
            <person name="D'Eustachio P."/>
            <person name="Fitch D.H."/>
            <person name="Fulton L.A."/>
            <person name="Fulton R.E."/>
            <person name="Griffiths-Jones S."/>
            <person name="Harris T.W."/>
            <person name="Hillier L.W."/>
            <person name="Kamath R."/>
            <person name="Kuwabara P.E."/>
            <person name="Mardis E.R."/>
            <person name="Marra M.A."/>
            <person name="Miner T.L."/>
            <person name="Minx P."/>
            <person name="Mullikin J.C."/>
            <person name="Plumb R.W."/>
            <person name="Rogers J."/>
            <person name="Schein J.E."/>
            <person name="Sohrmann M."/>
            <person name="Spieth J."/>
            <person name="Stajich J.E."/>
            <person name="Wei C."/>
            <person name="Willey D."/>
            <person name="Wilson R.K."/>
            <person name="Durbin R."/>
            <person name="Waterston R.H."/>
        </authorList>
    </citation>
    <scope>NUCLEOTIDE SEQUENCE [LARGE SCALE GENOMIC DNA]</scope>
    <source>
        <strain evidence="7 8">AF16</strain>
    </source>
</reference>
<dbReference type="EMBL" id="HE601503">
    <property type="protein sequence ID" value="CAP35874.2"/>
    <property type="molecule type" value="Genomic_DNA"/>
</dbReference>
<dbReference type="KEGG" id="cbr:CBG_18415"/>
<dbReference type="GeneID" id="8588770"/>
<gene>
    <name evidence="7 9" type="ORF">CBG18415</name>
    <name evidence="7" type="ORF">CBG_18415</name>
</gene>
<evidence type="ECO:0000256" key="2">
    <source>
        <dbReference type="ARBA" id="ARBA00005692"/>
    </source>
</evidence>
<dbReference type="HOGENOM" id="CLU_1788551_0_0_1"/>
<dbReference type="PANTHER" id="PTHR31552">
    <property type="entry name" value="SERPENTINE RECEPTOR CLASS GAMMA"/>
    <property type="match status" value="1"/>
</dbReference>
<reference evidence="7 8" key="2">
    <citation type="journal article" date="2011" name="PLoS Genet.">
        <title>Caenorhabditis briggsae recombinant inbred line genotypes reveal inter-strain incompatibility and the evolution of recombination.</title>
        <authorList>
            <person name="Ross J.A."/>
            <person name="Koboldt D.C."/>
            <person name="Staisch J.E."/>
            <person name="Chamberlin H.M."/>
            <person name="Gupta B.P."/>
            <person name="Miller R.D."/>
            <person name="Baird S.E."/>
            <person name="Haag E.S."/>
        </authorList>
    </citation>
    <scope>NUCLEOTIDE SEQUENCE [LARGE SCALE GENOMIC DNA]</scope>
    <source>
        <strain evidence="7 8">AF16</strain>
    </source>
</reference>
<evidence type="ECO:0000256" key="1">
    <source>
        <dbReference type="ARBA" id="ARBA00004141"/>
    </source>
</evidence>
<proteinExistence type="inferred from homology"/>
<dbReference type="GO" id="GO:0004888">
    <property type="term" value="F:transmembrane signaling receptor activity"/>
    <property type="evidence" value="ECO:0007669"/>
    <property type="project" value="InterPro"/>
</dbReference>
<dbReference type="Proteomes" id="UP000008549">
    <property type="component" value="Unassembled WGS sequence"/>
</dbReference>
<evidence type="ECO:0000313" key="7">
    <source>
        <dbReference type="EMBL" id="CAP35874.2"/>
    </source>
</evidence>
<protein>
    <recommendedName>
        <fullName evidence="6">Serpentine receptor class gamma</fullName>
    </recommendedName>
</protein>
<keyword evidence="4 6" id="KW-1133">Transmembrane helix</keyword>
<accession>A8XT97</accession>
<dbReference type="Pfam" id="PF02118">
    <property type="entry name" value="Srg"/>
    <property type="match status" value="1"/>
</dbReference>
<keyword evidence="3 6" id="KW-0812">Transmembrane</keyword>
<evidence type="ECO:0000256" key="4">
    <source>
        <dbReference type="ARBA" id="ARBA00022989"/>
    </source>
</evidence>
<keyword evidence="5 6" id="KW-0472">Membrane</keyword>
<dbReference type="RefSeq" id="XP_045096479.1">
    <property type="nucleotide sequence ID" value="XM_045241753.1"/>
</dbReference>
<evidence type="ECO:0000313" key="8">
    <source>
        <dbReference type="Proteomes" id="UP000008549"/>
    </source>
</evidence>
<comment type="subcellular location">
    <subcellularLocation>
        <location evidence="1">Membrane</location>
        <topology evidence="1">Multi-pass membrane protein</topology>
    </subcellularLocation>
</comment>
<feature type="transmembrane region" description="Helical" evidence="6">
    <location>
        <begin position="6"/>
        <end position="26"/>
    </location>
</feature>
<keyword evidence="8" id="KW-1185">Reference proteome</keyword>
<comment type="caution">
    <text evidence="6">Lacks conserved residue(s) required for the propagation of feature annotation.</text>
</comment>